<reference evidence="3" key="1">
    <citation type="journal article" date="2024" name="IScience">
        <title>Strigolactones Initiate the Formation of Haustorium-like Structures in Castilleja.</title>
        <authorList>
            <person name="Buerger M."/>
            <person name="Peterson D."/>
            <person name="Chory J."/>
        </authorList>
    </citation>
    <scope>NUCLEOTIDE SEQUENCE [LARGE SCALE GENOMIC DNA]</scope>
</reference>
<accession>A0ABD3BRH7</accession>
<keyword evidence="3" id="KW-1185">Reference proteome</keyword>
<evidence type="ECO:0000313" key="2">
    <source>
        <dbReference type="EMBL" id="KAL3620106.1"/>
    </source>
</evidence>
<organism evidence="2 3">
    <name type="scientific">Castilleja foliolosa</name>
    <dbReference type="NCBI Taxonomy" id="1961234"/>
    <lineage>
        <taxon>Eukaryota</taxon>
        <taxon>Viridiplantae</taxon>
        <taxon>Streptophyta</taxon>
        <taxon>Embryophyta</taxon>
        <taxon>Tracheophyta</taxon>
        <taxon>Spermatophyta</taxon>
        <taxon>Magnoliopsida</taxon>
        <taxon>eudicotyledons</taxon>
        <taxon>Gunneridae</taxon>
        <taxon>Pentapetalae</taxon>
        <taxon>asterids</taxon>
        <taxon>lamiids</taxon>
        <taxon>Lamiales</taxon>
        <taxon>Orobanchaceae</taxon>
        <taxon>Pedicularideae</taxon>
        <taxon>Castillejinae</taxon>
        <taxon>Castilleja</taxon>
    </lineage>
</organism>
<protein>
    <submittedName>
        <fullName evidence="2">Uncharacterized protein</fullName>
    </submittedName>
</protein>
<dbReference type="InterPro" id="IPR007750">
    <property type="entry name" value="DUF674"/>
</dbReference>
<gene>
    <name evidence="2" type="ORF">CASFOL_035018</name>
</gene>
<keyword evidence="1" id="KW-0812">Transmembrane</keyword>
<dbReference type="PANTHER" id="PTHR33103:SF19">
    <property type="entry name" value="OS09G0544700 PROTEIN"/>
    <property type="match status" value="1"/>
</dbReference>
<name>A0ABD3BRH7_9LAMI</name>
<feature type="transmembrane region" description="Helical" evidence="1">
    <location>
        <begin position="33"/>
        <end position="52"/>
    </location>
</feature>
<dbReference type="EMBL" id="JAVIJP010000066">
    <property type="protein sequence ID" value="KAL3620106.1"/>
    <property type="molecule type" value="Genomic_DNA"/>
</dbReference>
<evidence type="ECO:0000256" key="1">
    <source>
        <dbReference type="SAM" id="Phobius"/>
    </source>
</evidence>
<keyword evidence="1" id="KW-0472">Membrane</keyword>
<dbReference type="AlphaFoldDB" id="A0ABD3BRH7"/>
<sequence length="183" mass="20462">MSSSESSESTVSLKLLIDTKGKRVLFAEAGKDFVDFLFCILSLPIGTIINLLKKQQLVGSLANLYQSIENLHDSYLQPNQTKDTLLKPVSPVSGFVPLLALNEAPPSTVKKFYRCTCSQFSVYVTDDQRAVCPNCKKKMTTYMAYVAPPLGDEKLMSEENGDLYGDGRFGRDAVVYYFEYYFA</sequence>
<dbReference type="Pfam" id="PF05056">
    <property type="entry name" value="DUF674"/>
    <property type="match status" value="1"/>
</dbReference>
<proteinExistence type="predicted"/>
<dbReference type="Proteomes" id="UP001632038">
    <property type="component" value="Unassembled WGS sequence"/>
</dbReference>
<comment type="caution">
    <text evidence="2">The sequence shown here is derived from an EMBL/GenBank/DDBJ whole genome shotgun (WGS) entry which is preliminary data.</text>
</comment>
<evidence type="ECO:0000313" key="3">
    <source>
        <dbReference type="Proteomes" id="UP001632038"/>
    </source>
</evidence>
<keyword evidence="1" id="KW-1133">Transmembrane helix</keyword>
<dbReference type="PANTHER" id="PTHR33103">
    <property type="entry name" value="OS01G0153900 PROTEIN"/>
    <property type="match status" value="1"/>
</dbReference>